<reference evidence="6 7" key="1">
    <citation type="submission" date="2016-10" db="EMBL/GenBank/DDBJ databases">
        <authorList>
            <person name="de Groot N.N."/>
        </authorList>
    </citation>
    <scope>NUCLEOTIDE SEQUENCE [LARGE SCALE GENOMIC DNA]</scope>
    <source>
        <strain evidence="6 7">DSM 21771</strain>
    </source>
</reference>
<dbReference type="GO" id="GO:0016491">
    <property type="term" value="F:oxidoreductase activity"/>
    <property type="evidence" value="ECO:0007669"/>
    <property type="project" value="UniProtKB-KW"/>
</dbReference>
<evidence type="ECO:0000313" key="6">
    <source>
        <dbReference type="EMBL" id="SDI91687.1"/>
    </source>
</evidence>
<dbReference type="PANTHER" id="PTHR13847:SF286">
    <property type="entry name" value="D-AMINO ACID DEHYDROGENASE"/>
    <property type="match status" value="1"/>
</dbReference>
<sequence>MNVIVVGGGIVGASTAYHLALEGAHVTLVDRHDEGQATAAGAGIVCPWISERKDNQPWYEMARGGAHYYGTLVELLQADGENDWGFKRVGALAVSEDTAELDKIEKQAHDARQTSPEVGEITRMTNVGARDLFPPLGAHLDAVHLSGAARVDGQQLRDALLRGAEKQGAEIIRGEARLKKDGDRVSGVYINETVYEADHVFVAVGAWTADILTPIGISLPIEPQRGQIIHLQLAEADTSDWPVVLPRTSYYMLAFNDSRVVVGASREDGVGFDYRPTAAGIQEVLESALSVAPGLAESKVHETRIGFRPVGPDDVPLMGSIKGVEGLSVANGLGPSGLTMGPYVGKCMSDAILGKDGEMDLSPYDPLRFER</sequence>
<dbReference type="EMBL" id="FNEN01000008">
    <property type="protein sequence ID" value="SDI91687.1"/>
    <property type="molecule type" value="Genomic_DNA"/>
</dbReference>
<dbReference type="AlphaFoldDB" id="A0A1G8PGX3"/>
<gene>
    <name evidence="6" type="ORF">SAMN04488123_108134</name>
</gene>
<evidence type="ECO:0000256" key="2">
    <source>
        <dbReference type="ARBA" id="ARBA00009410"/>
    </source>
</evidence>
<keyword evidence="3" id="KW-0285">Flavoprotein</keyword>
<comment type="cofactor">
    <cofactor evidence="1">
        <name>FAD</name>
        <dbReference type="ChEBI" id="CHEBI:57692"/>
    </cofactor>
</comment>
<comment type="similarity">
    <text evidence="2">Belongs to the DadA oxidoreductase family.</text>
</comment>
<keyword evidence="4" id="KW-0560">Oxidoreductase</keyword>
<name>A0A1G8PGX3_9BACI</name>
<dbReference type="Gene3D" id="3.30.9.10">
    <property type="entry name" value="D-Amino Acid Oxidase, subunit A, domain 2"/>
    <property type="match status" value="1"/>
</dbReference>
<dbReference type="GO" id="GO:0005737">
    <property type="term" value="C:cytoplasm"/>
    <property type="evidence" value="ECO:0007669"/>
    <property type="project" value="TreeGrafter"/>
</dbReference>
<accession>A0A1G8PGX3</accession>
<dbReference type="OrthoDB" id="9805337at2"/>
<protein>
    <submittedName>
        <fullName evidence="6">D-amino-acid dehydrogenase</fullName>
    </submittedName>
</protein>
<evidence type="ECO:0000256" key="3">
    <source>
        <dbReference type="ARBA" id="ARBA00022630"/>
    </source>
</evidence>
<dbReference type="Gene3D" id="3.50.50.60">
    <property type="entry name" value="FAD/NAD(P)-binding domain"/>
    <property type="match status" value="1"/>
</dbReference>
<dbReference type="PANTHER" id="PTHR13847">
    <property type="entry name" value="SARCOSINE DEHYDROGENASE-RELATED"/>
    <property type="match status" value="1"/>
</dbReference>
<organism evidence="6 7">
    <name type="scientific">Natribacillus halophilus</name>
    <dbReference type="NCBI Taxonomy" id="549003"/>
    <lineage>
        <taxon>Bacteria</taxon>
        <taxon>Bacillati</taxon>
        <taxon>Bacillota</taxon>
        <taxon>Bacilli</taxon>
        <taxon>Bacillales</taxon>
        <taxon>Bacillaceae</taxon>
        <taxon>Natribacillus</taxon>
    </lineage>
</organism>
<dbReference type="Pfam" id="PF01266">
    <property type="entry name" value="DAO"/>
    <property type="match status" value="1"/>
</dbReference>
<feature type="domain" description="FAD dependent oxidoreductase" evidence="5">
    <location>
        <begin position="3"/>
        <end position="350"/>
    </location>
</feature>
<dbReference type="InterPro" id="IPR036188">
    <property type="entry name" value="FAD/NAD-bd_sf"/>
</dbReference>
<evidence type="ECO:0000313" key="7">
    <source>
        <dbReference type="Proteomes" id="UP000198853"/>
    </source>
</evidence>
<dbReference type="RefSeq" id="WP_090398761.1">
    <property type="nucleotide sequence ID" value="NZ_FNEN01000008.1"/>
</dbReference>
<keyword evidence="7" id="KW-1185">Reference proteome</keyword>
<evidence type="ECO:0000259" key="5">
    <source>
        <dbReference type="Pfam" id="PF01266"/>
    </source>
</evidence>
<evidence type="ECO:0000256" key="4">
    <source>
        <dbReference type="ARBA" id="ARBA00023002"/>
    </source>
</evidence>
<dbReference type="SUPFAM" id="SSF54373">
    <property type="entry name" value="FAD-linked reductases, C-terminal domain"/>
    <property type="match status" value="1"/>
</dbReference>
<dbReference type="Proteomes" id="UP000198853">
    <property type="component" value="Unassembled WGS sequence"/>
</dbReference>
<proteinExistence type="inferred from homology"/>
<dbReference type="SUPFAM" id="SSF51905">
    <property type="entry name" value="FAD/NAD(P)-binding domain"/>
    <property type="match status" value="1"/>
</dbReference>
<evidence type="ECO:0000256" key="1">
    <source>
        <dbReference type="ARBA" id="ARBA00001974"/>
    </source>
</evidence>
<dbReference type="InterPro" id="IPR006076">
    <property type="entry name" value="FAD-dep_OxRdtase"/>
</dbReference>